<evidence type="ECO:0000256" key="7">
    <source>
        <dbReference type="ARBA" id="ARBA00022737"/>
    </source>
</evidence>
<evidence type="ECO:0000256" key="8">
    <source>
        <dbReference type="ARBA" id="ARBA00022837"/>
    </source>
</evidence>
<protein>
    <recommendedName>
        <fullName evidence="16">EGF-like calcium-binding domain-containing protein</fullName>
    </recommendedName>
</protein>
<dbReference type="SUPFAM" id="SSF52025">
    <property type="entry name" value="PA domain"/>
    <property type="match status" value="1"/>
</dbReference>
<dbReference type="GO" id="GO:0000139">
    <property type="term" value="C:Golgi membrane"/>
    <property type="evidence" value="ECO:0007669"/>
    <property type="project" value="UniProtKB-SubCell"/>
</dbReference>
<dbReference type="InterPro" id="IPR046450">
    <property type="entry name" value="PA_dom_sf"/>
</dbReference>
<keyword evidence="4" id="KW-0245">EGF-like domain</keyword>
<evidence type="ECO:0000256" key="13">
    <source>
        <dbReference type="ARBA" id="ARBA00023157"/>
    </source>
</evidence>
<evidence type="ECO:0000256" key="2">
    <source>
        <dbReference type="ARBA" id="ARBA00007038"/>
    </source>
</evidence>
<dbReference type="AlphaFoldDB" id="A0A843TFH2"/>
<evidence type="ECO:0000259" key="16">
    <source>
        <dbReference type="SMART" id="SM00179"/>
    </source>
</evidence>
<dbReference type="SMART" id="SM00179">
    <property type="entry name" value="EGF_CA"/>
    <property type="match status" value="1"/>
</dbReference>
<dbReference type="Gene3D" id="3.50.30.30">
    <property type="match status" value="1"/>
</dbReference>
<evidence type="ECO:0000256" key="6">
    <source>
        <dbReference type="ARBA" id="ARBA00022729"/>
    </source>
</evidence>
<evidence type="ECO:0000256" key="11">
    <source>
        <dbReference type="ARBA" id="ARBA00023034"/>
    </source>
</evidence>
<evidence type="ECO:0000313" key="18">
    <source>
        <dbReference type="Proteomes" id="UP000652761"/>
    </source>
</evidence>
<dbReference type="OrthoDB" id="10045365at2759"/>
<keyword evidence="8" id="KW-0106">Calcium</keyword>
<dbReference type="Pfam" id="PF25011">
    <property type="entry name" value="VSR_TRX"/>
    <property type="match status" value="1"/>
</dbReference>
<keyword evidence="6" id="KW-0732">Signal</keyword>
<name>A0A843TFH2_COLES</name>
<evidence type="ECO:0000256" key="5">
    <source>
        <dbReference type="ARBA" id="ARBA00022692"/>
    </source>
</evidence>
<dbReference type="Gene3D" id="2.10.25.10">
    <property type="entry name" value="Laminin"/>
    <property type="match status" value="1"/>
</dbReference>
<reference evidence="17" key="1">
    <citation type="submission" date="2017-07" db="EMBL/GenBank/DDBJ databases">
        <title>Taro Niue Genome Assembly and Annotation.</title>
        <authorList>
            <person name="Atibalentja N."/>
            <person name="Keating K."/>
            <person name="Fields C.J."/>
        </authorList>
    </citation>
    <scope>NUCLEOTIDE SEQUENCE</scope>
    <source>
        <strain evidence="17">Niue_2</strain>
        <tissue evidence="17">Leaf</tissue>
    </source>
</reference>
<keyword evidence="7" id="KW-0677">Repeat</keyword>
<evidence type="ECO:0000256" key="1">
    <source>
        <dbReference type="ARBA" id="ARBA00004394"/>
    </source>
</evidence>
<keyword evidence="12 15" id="KW-0472">Membrane</keyword>
<evidence type="ECO:0000256" key="14">
    <source>
        <dbReference type="ARBA" id="ARBA00023180"/>
    </source>
</evidence>
<dbReference type="PANTHER" id="PTHR22702">
    <property type="entry name" value="PROTEASE-ASSOCIATED DOMAIN-CONTAINING PROTEIN"/>
    <property type="match status" value="1"/>
</dbReference>
<feature type="transmembrane region" description="Helical" evidence="15">
    <location>
        <begin position="619"/>
        <end position="642"/>
    </location>
</feature>
<keyword evidence="18" id="KW-1185">Reference proteome</keyword>
<dbReference type="EMBL" id="NMUH01000010">
    <property type="protein sequence ID" value="MQL68263.1"/>
    <property type="molecule type" value="Genomic_DNA"/>
</dbReference>
<dbReference type="PROSITE" id="PS01187">
    <property type="entry name" value="EGF_CA"/>
    <property type="match status" value="1"/>
</dbReference>
<accession>A0A843TFH2</accession>
<evidence type="ECO:0000313" key="17">
    <source>
        <dbReference type="EMBL" id="MQL68263.1"/>
    </source>
</evidence>
<dbReference type="Proteomes" id="UP000652761">
    <property type="component" value="Unassembled WGS sequence"/>
</dbReference>
<proteinExistence type="inferred from homology"/>
<comment type="subcellular location">
    <subcellularLocation>
        <location evidence="1">Golgi apparatus membrane</location>
    </subcellularLocation>
</comment>
<keyword evidence="9" id="KW-0653">Protein transport</keyword>
<sequence length="680" mass="75310">MCYYPSPSGCDRWLTSPPSALSLSLLFHFPSPPLFFHLKSSPSVLPPSLCAKAEAQQLREPALSSGMAGQRSLAAALLLLLLDQAAGRFVVEKGSVSVVSPEHIRGRHDGAIANFGVPNYGASMVGVVVYPDSGADGCQAFDRHFKSSDSSLPIILVLDRGECYFAKKVWHGQEAGAAAVLIADNVDEPLITMDTPEASDNADGYIEKISVPSALVTRSVGLSLKKAAHKGSEPVMVKLDWTESMPHPDERVEYELWTNSNDECGLRCDEQMAFVSNFKGHAQILERGSYTLFTPHYITWFCPQPFILSRQCKSQCINHGRYCAPDPEGDFAEGYEGKDVVMENLRQLCVHRVANESHRPWVWWDFVTDFHVRCSMKKKTYSKECAEEVVKSLDLPLDKIKDCMGDPEADVENVVLKTEQDLQVGRGSRGDVTILPTLVINDVQYRGKLDRTAVLKAICSGFKESTEPAICLNGDIETNECFERNGGCWQDPKLNISACKLKKEVADVTPSSFTVLTSYGRTLSEAEFVSVPLQMEFSMLEMAIPPAKETEINGCRCPSGFHGDGYHCEDINECKEGLACQCDGCTCKNTWGGYDCKCKGNLLYIHGEDTCIVRSTSKFAWFFIILAVLCLGGAAVAGFVFYKYRFRSYMDSEIMAIMSQYMPLDNRHNEAQPLRQESSV</sequence>
<keyword evidence="11" id="KW-0333">Golgi apparatus</keyword>
<dbReference type="PANTHER" id="PTHR22702:SF4">
    <property type="entry name" value="VACUOLAR-SORTING RECEPTOR 6-LIKE"/>
    <property type="match status" value="1"/>
</dbReference>
<dbReference type="FunFam" id="3.50.30.30:FF:000001">
    <property type="entry name" value="Vacuolar-sorting receptor 1"/>
    <property type="match status" value="1"/>
</dbReference>
<dbReference type="InterPro" id="IPR001881">
    <property type="entry name" value="EGF-like_Ca-bd_dom"/>
</dbReference>
<evidence type="ECO:0000256" key="3">
    <source>
        <dbReference type="ARBA" id="ARBA00022448"/>
    </source>
</evidence>
<evidence type="ECO:0000256" key="10">
    <source>
        <dbReference type="ARBA" id="ARBA00022989"/>
    </source>
</evidence>
<organism evidence="17 18">
    <name type="scientific">Colocasia esculenta</name>
    <name type="common">Wild taro</name>
    <name type="synonym">Arum esculentum</name>
    <dbReference type="NCBI Taxonomy" id="4460"/>
    <lineage>
        <taxon>Eukaryota</taxon>
        <taxon>Viridiplantae</taxon>
        <taxon>Streptophyta</taxon>
        <taxon>Embryophyta</taxon>
        <taxon>Tracheophyta</taxon>
        <taxon>Spermatophyta</taxon>
        <taxon>Magnoliopsida</taxon>
        <taxon>Liliopsida</taxon>
        <taxon>Araceae</taxon>
        <taxon>Aroideae</taxon>
        <taxon>Colocasieae</taxon>
        <taxon>Colocasia</taxon>
    </lineage>
</organism>
<dbReference type="GO" id="GO:0015031">
    <property type="term" value="P:protein transport"/>
    <property type="evidence" value="ECO:0007669"/>
    <property type="project" value="UniProtKB-KW"/>
</dbReference>
<gene>
    <name evidence="17" type="ORF">Taro_000530</name>
</gene>
<evidence type="ECO:0000256" key="15">
    <source>
        <dbReference type="SAM" id="Phobius"/>
    </source>
</evidence>
<keyword evidence="10 15" id="KW-1133">Transmembrane helix</keyword>
<evidence type="ECO:0000256" key="4">
    <source>
        <dbReference type="ARBA" id="ARBA00022536"/>
    </source>
</evidence>
<dbReference type="InterPro" id="IPR018097">
    <property type="entry name" value="EGF_Ca-bd_CS"/>
</dbReference>
<dbReference type="CDD" id="cd00054">
    <property type="entry name" value="EGF_CA"/>
    <property type="match status" value="1"/>
</dbReference>
<keyword evidence="5 15" id="KW-0812">Transmembrane</keyword>
<comment type="similarity">
    <text evidence="2">Belongs to the VSR (BP-80) family.</text>
</comment>
<keyword evidence="13" id="KW-1015">Disulfide bond</keyword>
<keyword evidence="14" id="KW-0325">Glycoprotein</keyword>
<dbReference type="GO" id="GO:0005509">
    <property type="term" value="F:calcium ion binding"/>
    <property type="evidence" value="ECO:0007669"/>
    <property type="project" value="InterPro"/>
</dbReference>
<dbReference type="Pfam" id="PF02225">
    <property type="entry name" value="PA"/>
    <property type="match status" value="1"/>
</dbReference>
<dbReference type="InterPro" id="IPR056858">
    <property type="entry name" value="VSR_TRX"/>
</dbReference>
<evidence type="ECO:0000256" key="9">
    <source>
        <dbReference type="ARBA" id="ARBA00022927"/>
    </source>
</evidence>
<comment type="caution">
    <text evidence="17">The sequence shown here is derived from an EMBL/GenBank/DDBJ whole genome shotgun (WGS) entry which is preliminary data.</text>
</comment>
<feature type="domain" description="EGF-like calcium-binding" evidence="16">
    <location>
        <begin position="570"/>
        <end position="612"/>
    </location>
</feature>
<dbReference type="InterPro" id="IPR003137">
    <property type="entry name" value="PA_domain"/>
</dbReference>
<keyword evidence="3" id="KW-0813">Transport</keyword>
<evidence type="ECO:0000256" key="12">
    <source>
        <dbReference type="ARBA" id="ARBA00023136"/>
    </source>
</evidence>